<sequence length="66" mass="7719">MPWGTPQRGATPGHPLSIHYPKLLMQQAYPRTDKEKLNLIARTVFERTQPRHQETLRQLRLLAALF</sequence>
<accession>A0A134B812</accession>
<dbReference type="AlphaFoldDB" id="A0A134B812"/>
<gene>
    <name evidence="1" type="ORF">HMPREF3185_01160</name>
</gene>
<keyword evidence="2" id="KW-1185">Reference proteome</keyword>
<dbReference type="STRING" id="322095.HMPREF3185_01160"/>
<dbReference type="Proteomes" id="UP000070224">
    <property type="component" value="Unassembled WGS sequence"/>
</dbReference>
<evidence type="ECO:0000313" key="2">
    <source>
        <dbReference type="Proteomes" id="UP000070224"/>
    </source>
</evidence>
<dbReference type="PATRIC" id="fig|322095.3.peg.1146"/>
<protein>
    <submittedName>
        <fullName evidence="1">Uncharacterized protein</fullName>
    </submittedName>
</protein>
<name>A0A134B812_9PORP</name>
<proteinExistence type="predicted"/>
<reference evidence="2" key="1">
    <citation type="submission" date="2016-01" db="EMBL/GenBank/DDBJ databases">
        <authorList>
            <person name="Mitreva M."/>
            <person name="Pepin K.H."/>
            <person name="Mihindukulasuriya K.A."/>
            <person name="Fulton R."/>
            <person name="Fronick C."/>
            <person name="O'Laughlin M."/>
            <person name="Miner T."/>
            <person name="Herter B."/>
            <person name="Rosa B.A."/>
            <person name="Cordes M."/>
            <person name="Tomlinson C."/>
            <person name="Wollam A."/>
            <person name="Palsikar V.B."/>
            <person name="Mardis E.R."/>
            <person name="Wilson R.K."/>
        </authorList>
    </citation>
    <scope>NUCLEOTIDE SEQUENCE [LARGE SCALE GENOMIC DNA]</scope>
    <source>
        <strain evidence="2">KA00683</strain>
    </source>
</reference>
<organism evidence="1 2">
    <name type="scientific">Porphyromonas somerae</name>
    <dbReference type="NCBI Taxonomy" id="322095"/>
    <lineage>
        <taxon>Bacteria</taxon>
        <taxon>Pseudomonadati</taxon>
        <taxon>Bacteroidota</taxon>
        <taxon>Bacteroidia</taxon>
        <taxon>Bacteroidales</taxon>
        <taxon>Porphyromonadaceae</taxon>
        <taxon>Porphyromonas</taxon>
    </lineage>
</organism>
<dbReference type="EMBL" id="LSDK01000079">
    <property type="protein sequence ID" value="KXB76071.1"/>
    <property type="molecule type" value="Genomic_DNA"/>
</dbReference>
<comment type="caution">
    <text evidence="1">The sequence shown here is derived from an EMBL/GenBank/DDBJ whole genome shotgun (WGS) entry which is preliminary data.</text>
</comment>
<evidence type="ECO:0000313" key="1">
    <source>
        <dbReference type="EMBL" id="KXB76071.1"/>
    </source>
</evidence>